<dbReference type="EMBL" id="CAEQ01001551">
    <property type="protein sequence ID" value="CCD14530.1"/>
    <property type="molecule type" value="Genomic_DNA"/>
</dbReference>
<evidence type="ECO:0000256" key="1">
    <source>
        <dbReference type="SAM" id="MobiDB-lite"/>
    </source>
</evidence>
<keyword evidence="3" id="KW-1185">Reference proteome</keyword>
<feature type="region of interest" description="Disordered" evidence="1">
    <location>
        <begin position="61"/>
        <end position="82"/>
    </location>
</feature>
<reference evidence="2 3" key="2">
    <citation type="journal article" date="2012" name="Proc. Natl. Acad. Sci. U.S.A.">
        <title>Antigenic diversity is generated by distinct evolutionary mechanisms in African trypanosome species.</title>
        <authorList>
            <person name="Jackson A.P."/>
            <person name="Berry A."/>
            <person name="Aslett M."/>
            <person name="Allison H.C."/>
            <person name="Burton P."/>
            <person name="Vavrova-Anderson J."/>
            <person name="Brown R."/>
            <person name="Browne H."/>
            <person name="Corton N."/>
            <person name="Hauser H."/>
            <person name="Gamble J."/>
            <person name="Gilderthorp R."/>
            <person name="Marcello L."/>
            <person name="McQuillan J."/>
            <person name="Otto T.D."/>
            <person name="Quail M.A."/>
            <person name="Sanders M.J."/>
            <person name="van Tonder A."/>
            <person name="Ginger M.L."/>
            <person name="Field M.C."/>
            <person name="Barry J.D."/>
            <person name="Hertz-Fowler C."/>
            <person name="Berriman M."/>
        </authorList>
    </citation>
    <scope>NUCLEOTIDE SEQUENCE [LARGE SCALE GENOMIC DNA]</scope>
    <source>
        <strain evidence="2 3">IL3000</strain>
    </source>
</reference>
<organism evidence="2 3">
    <name type="scientific">Trypanosoma congolense (strain IL3000)</name>
    <dbReference type="NCBI Taxonomy" id="1068625"/>
    <lineage>
        <taxon>Eukaryota</taxon>
        <taxon>Discoba</taxon>
        <taxon>Euglenozoa</taxon>
        <taxon>Kinetoplastea</taxon>
        <taxon>Metakinetoplastina</taxon>
        <taxon>Trypanosomatida</taxon>
        <taxon>Trypanosomatidae</taxon>
        <taxon>Trypanosoma</taxon>
        <taxon>Nannomonas</taxon>
    </lineage>
</organism>
<accession>F9WB99</accession>
<evidence type="ECO:0000313" key="2">
    <source>
        <dbReference type="EMBL" id="CCD14530.1"/>
    </source>
</evidence>
<gene>
    <name evidence="2" type="ORF">TCIL3000_0_51380</name>
</gene>
<proteinExistence type="predicted"/>
<dbReference type="AlphaFoldDB" id="F9WB99"/>
<evidence type="ECO:0000313" key="3">
    <source>
        <dbReference type="Proteomes" id="UP000000702"/>
    </source>
</evidence>
<dbReference type="Proteomes" id="UP000000702">
    <property type="component" value="Unassembled WGS sequence"/>
</dbReference>
<feature type="compositionally biased region" description="Low complexity" evidence="1">
    <location>
        <begin position="68"/>
        <end position="79"/>
    </location>
</feature>
<name>F9WB99_TRYCI</name>
<protein>
    <submittedName>
        <fullName evidence="2">WGS project CAEQ00000000 data, annotated contig 2079</fullName>
    </submittedName>
</protein>
<dbReference type="VEuPathDB" id="TriTrypDB:TcIL3000_0_51380"/>
<reference evidence="3" key="1">
    <citation type="submission" date="2011-07" db="EMBL/GenBank/DDBJ databases">
        <title>Divergent evolution of antigenic variation in African trypanosomes.</title>
        <authorList>
            <person name="Jackson A.P."/>
            <person name="Berry A."/>
            <person name="Allison H.C."/>
            <person name="Burton P."/>
            <person name="Anderson J."/>
            <person name="Aslett M."/>
            <person name="Brown R."/>
            <person name="Corton N."/>
            <person name="Harris D."/>
            <person name="Hauser H."/>
            <person name="Gamble J."/>
            <person name="Gilderthorp R."/>
            <person name="McQuillan J."/>
            <person name="Quail M.A."/>
            <person name="Sanders M."/>
            <person name="Van Tonder A."/>
            <person name="Ginger M.L."/>
            <person name="Donelson J.E."/>
            <person name="Field M.C."/>
            <person name="Barry J.D."/>
            <person name="Berriman M."/>
            <person name="Hertz-Fowler C."/>
        </authorList>
    </citation>
    <scope>NUCLEOTIDE SEQUENCE [LARGE SCALE GENOMIC DNA]</scope>
    <source>
        <strain evidence="3">IL3000</strain>
    </source>
</reference>
<sequence>MFRQSLGVYVSKLRAAKDGLGKSQLSGAEMQQPTVDPGAIEKAHEMIIEYSASRLLGNYRKGMTSGASRNSSVKNRNSNPAAQRSDDVAFSIDYQRFLPDNLGNNANFARLIVNTRMYHNWEYAVLSLETAGLIRSLNGEFVRKHCGSRPQQGRANETSKCCTDSVPVSYYLSHPRMVGLLSDFYIRCARRFTDLFPDLPAAETSRISAALAAKVGGSDTSSSSSSRRSSKGLMRSLFSKATRAVKSTLTSSRQRVTVRVFVQARSSLFNDEKHNDPDRIVKTNKTAQVISSNSPISPQEQALELNCRGIAVPISPGDVEDDPCKASSNAGGSAELDNLSMFESGTKADGVGISVSCRLLPLDVIHNFGLYHDLLNPTKENAYTTGCQQTTTQCLSVEEAQIFVELARLFVCYNNVWKLIEARRQLLPTGCVEPSQPAVQTLESLPDLWSRGDAGGCSQVVFEAQPLPFPKDLIAGSLELPPLP</sequence>
<comment type="caution">
    <text evidence="2">The sequence shown here is derived from an EMBL/GenBank/DDBJ whole genome shotgun (WGS) entry which is preliminary data.</text>
</comment>